<evidence type="ECO:0000256" key="2">
    <source>
        <dbReference type="HAMAP-Rule" id="MF_00163"/>
    </source>
</evidence>
<organism evidence="3 4">
    <name type="scientific">Candidatus Avacidaminococcus intestinavium</name>
    <dbReference type="NCBI Taxonomy" id="2840684"/>
    <lineage>
        <taxon>Bacteria</taxon>
        <taxon>Bacillati</taxon>
        <taxon>Bacillota</taxon>
        <taxon>Negativicutes</taxon>
        <taxon>Acidaminococcales</taxon>
        <taxon>Acidaminococcaceae</taxon>
        <taxon>Acidaminococcaceae incertae sedis</taxon>
        <taxon>Candidatus Avacidaminococcus</taxon>
    </lineage>
</organism>
<accession>A0A9D1MPE2</accession>
<keyword evidence="2 3" id="KW-0378">Hydrolase</keyword>
<name>A0A9D1MPE2_9FIRM</name>
<dbReference type="GO" id="GO:0042586">
    <property type="term" value="F:peptide deformylase activity"/>
    <property type="evidence" value="ECO:0007669"/>
    <property type="project" value="UniProtKB-UniRule"/>
</dbReference>
<evidence type="ECO:0000313" key="3">
    <source>
        <dbReference type="EMBL" id="HIU64046.1"/>
    </source>
</evidence>
<proteinExistence type="inferred from homology"/>
<dbReference type="GO" id="GO:0006412">
    <property type="term" value="P:translation"/>
    <property type="evidence" value="ECO:0007669"/>
    <property type="project" value="UniProtKB-UniRule"/>
</dbReference>
<comment type="function">
    <text evidence="2">Removes the formyl group from the N-terminal Met of newly synthesized proteins. Requires at least a dipeptide for an efficient rate of reaction. N-terminal L-methionine is a prerequisite for activity but the enzyme has broad specificity at other positions.</text>
</comment>
<keyword evidence="2" id="KW-0648">Protein biosynthesis</keyword>
<dbReference type="NCBIfam" id="TIGR00079">
    <property type="entry name" value="pept_deformyl"/>
    <property type="match status" value="1"/>
</dbReference>
<comment type="catalytic activity">
    <reaction evidence="2">
        <text>N-terminal N-formyl-L-methionyl-[peptide] + H2O = N-terminal L-methionyl-[peptide] + formate</text>
        <dbReference type="Rhea" id="RHEA:24420"/>
        <dbReference type="Rhea" id="RHEA-COMP:10639"/>
        <dbReference type="Rhea" id="RHEA-COMP:10640"/>
        <dbReference type="ChEBI" id="CHEBI:15377"/>
        <dbReference type="ChEBI" id="CHEBI:15740"/>
        <dbReference type="ChEBI" id="CHEBI:49298"/>
        <dbReference type="ChEBI" id="CHEBI:64731"/>
        <dbReference type="EC" id="3.5.1.88"/>
    </reaction>
</comment>
<dbReference type="InterPro" id="IPR023635">
    <property type="entry name" value="Peptide_deformylase"/>
</dbReference>
<dbReference type="SUPFAM" id="SSF56420">
    <property type="entry name" value="Peptide deformylase"/>
    <property type="match status" value="1"/>
</dbReference>
<dbReference type="CDD" id="cd00487">
    <property type="entry name" value="Pep_deformylase"/>
    <property type="match status" value="1"/>
</dbReference>
<dbReference type="InterPro" id="IPR036821">
    <property type="entry name" value="Peptide_deformylase_sf"/>
</dbReference>
<protein>
    <recommendedName>
        <fullName evidence="2">Peptide deformylase</fullName>
        <shortName evidence="2">PDF</shortName>
        <ecNumber evidence="2">3.5.1.88</ecNumber>
    </recommendedName>
    <alternativeName>
        <fullName evidence="2">Polypeptide deformylase</fullName>
    </alternativeName>
</protein>
<dbReference type="PANTHER" id="PTHR10458:SF22">
    <property type="entry name" value="PEPTIDE DEFORMYLASE"/>
    <property type="match status" value="1"/>
</dbReference>
<feature type="binding site" evidence="2">
    <location>
        <position position="88"/>
    </location>
    <ligand>
        <name>Fe cation</name>
        <dbReference type="ChEBI" id="CHEBI:24875"/>
    </ligand>
</feature>
<dbReference type="Pfam" id="PF01327">
    <property type="entry name" value="Pep_deformylase"/>
    <property type="match status" value="1"/>
</dbReference>
<dbReference type="AlphaFoldDB" id="A0A9D1MPE2"/>
<dbReference type="PANTHER" id="PTHR10458">
    <property type="entry name" value="PEPTIDE DEFORMYLASE"/>
    <property type="match status" value="1"/>
</dbReference>
<dbReference type="Proteomes" id="UP000824099">
    <property type="component" value="Unassembled WGS sequence"/>
</dbReference>
<evidence type="ECO:0000313" key="4">
    <source>
        <dbReference type="Proteomes" id="UP000824099"/>
    </source>
</evidence>
<feature type="binding site" evidence="2">
    <location>
        <position position="130"/>
    </location>
    <ligand>
        <name>Fe cation</name>
        <dbReference type="ChEBI" id="CHEBI:24875"/>
    </ligand>
</feature>
<sequence length="156" mass="17036">MSRLEIRKAGDPVLRQIAEPVKKIDKKTKNLLNDMALTMYAANGVGLAAPQVGKLTRVIVIDIGEGLLEMINPEIIAKEGSCTHIEGCLSVPDFDGEVERAEKVKVKFLDRTGKSVILPAEGLLAIAAQHEIDHLDGILFVDKAKALVKKEEQDKQ</sequence>
<dbReference type="PRINTS" id="PR01576">
    <property type="entry name" value="PDEFORMYLASE"/>
</dbReference>
<reference evidence="3" key="1">
    <citation type="submission" date="2020-10" db="EMBL/GenBank/DDBJ databases">
        <authorList>
            <person name="Gilroy R."/>
        </authorList>
    </citation>
    <scope>NUCLEOTIDE SEQUENCE</scope>
    <source>
        <strain evidence="3">CHK160-1198</strain>
    </source>
</reference>
<keyword evidence="2" id="KW-0408">Iron</keyword>
<dbReference type="NCBIfam" id="NF001159">
    <property type="entry name" value="PRK00150.1-3"/>
    <property type="match status" value="1"/>
</dbReference>
<dbReference type="PIRSF" id="PIRSF004749">
    <property type="entry name" value="Pep_def"/>
    <property type="match status" value="1"/>
</dbReference>
<dbReference type="HAMAP" id="MF_00163">
    <property type="entry name" value="Pep_deformylase"/>
    <property type="match status" value="1"/>
</dbReference>
<reference evidence="3" key="2">
    <citation type="journal article" date="2021" name="PeerJ">
        <title>Extensive microbial diversity within the chicken gut microbiome revealed by metagenomics and culture.</title>
        <authorList>
            <person name="Gilroy R."/>
            <person name="Ravi A."/>
            <person name="Getino M."/>
            <person name="Pursley I."/>
            <person name="Horton D.L."/>
            <person name="Alikhan N.F."/>
            <person name="Baker D."/>
            <person name="Gharbi K."/>
            <person name="Hall N."/>
            <person name="Watson M."/>
            <person name="Adriaenssens E.M."/>
            <person name="Foster-Nyarko E."/>
            <person name="Jarju S."/>
            <person name="Secka A."/>
            <person name="Antonio M."/>
            <person name="Oren A."/>
            <person name="Chaudhuri R.R."/>
            <person name="La Ragione R."/>
            <person name="Hildebrand F."/>
            <person name="Pallen M.J."/>
        </authorList>
    </citation>
    <scope>NUCLEOTIDE SEQUENCE</scope>
    <source>
        <strain evidence="3">CHK160-1198</strain>
    </source>
</reference>
<comment type="similarity">
    <text evidence="1 2">Belongs to the polypeptide deformylase family.</text>
</comment>
<dbReference type="GO" id="GO:0046872">
    <property type="term" value="F:metal ion binding"/>
    <property type="evidence" value="ECO:0007669"/>
    <property type="project" value="UniProtKB-KW"/>
</dbReference>
<comment type="cofactor">
    <cofactor evidence="2">
        <name>Fe(2+)</name>
        <dbReference type="ChEBI" id="CHEBI:29033"/>
    </cofactor>
    <text evidence="2">Binds 1 Fe(2+) ion.</text>
</comment>
<gene>
    <name evidence="2 3" type="primary">def</name>
    <name evidence="3" type="ORF">IAB06_03260</name>
</gene>
<comment type="caution">
    <text evidence="3">The sequence shown here is derived from an EMBL/GenBank/DDBJ whole genome shotgun (WGS) entry which is preliminary data.</text>
</comment>
<evidence type="ECO:0000256" key="1">
    <source>
        <dbReference type="ARBA" id="ARBA00010759"/>
    </source>
</evidence>
<keyword evidence="2" id="KW-0479">Metal-binding</keyword>
<feature type="binding site" evidence="2">
    <location>
        <position position="134"/>
    </location>
    <ligand>
        <name>Fe cation</name>
        <dbReference type="ChEBI" id="CHEBI:24875"/>
    </ligand>
</feature>
<dbReference type="EC" id="3.5.1.88" evidence="2"/>
<dbReference type="EMBL" id="DVNI01000045">
    <property type="protein sequence ID" value="HIU64046.1"/>
    <property type="molecule type" value="Genomic_DNA"/>
</dbReference>
<dbReference type="Gene3D" id="3.90.45.10">
    <property type="entry name" value="Peptide deformylase"/>
    <property type="match status" value="1"/>
</dbReference>
<feature type="active site" evidence="2">
    <location>
        <position position="131"/>
    </location>
</feature>